<evidence type="ECO:0000313" key="3">
    <source>
        <dbReference type="Proteomes" id="UP000050973"/>
    </source>
</evidence>
<accession>A0A0R1WP57</accession>
<reference evidence="2 3" key="1">
    <citation type="journal article" date="2015" name="Genome Announc.">
        <title>Expanding the biotechnology potential of lactobacilli through comparative genomics of 213 strains and associated genera.</title>
        <authorList>
            <person name="Sun Z."/>
            <person name="Harris H.M."/>
            <person name="McCann A."/>
            <person name="Guo C."/>
            <person name="Argimon S."/>
            <person name="Zhang W."/>
            <person name="Yang X."/>
            <person name="Jeffery I.B."/>
            <person name="Cooney J.C."/>
            <person name="Kagawa T.F."/>
            <person name="Liu W."/>
            <person name="Song Y."/>
            <person name="Salvetti E."/>
            <person name="Wrobel A."/>
            <person name="Rasinkangas P."/>
            <person name="Parkhill J."/>
            <person name="Rea M.C."/>
            <person name="O'Sullivan O."/>
            <person name="Ritari J."/>
            <person name="Douillard F.P."/>
            <person name="Paul Ross R."/>
            <person name="Yang R."/>
            <person name="Briner A.E."/>
            <person name="Felis G.E."/>
            <person name="de Vos W.M."/>
            <person name="Barrangou R."/>
            <person name="Klaenhammer T.R."/>
            <person name="Caufield P.W."/>
            <person name="Cui Y."/>
            <person name="Zhang H."/>
            <person name="O'Toole P.W."/>
        </authorList>
    </citation>
    <scope>NUCLEOTIDE SEQUENCE [LARGE SCALE GENOMIC DNA]</scope>
    <source>
        <strain evidence="2 3">DSM 4864</strain>
    </source>
</reference>
<gene>
    <name evidence="2" type="ORF">FC49_GL001516</name>
</gene>
<proteinExistence type="predicted"/>
<dbReference type="EMBL" id="AZGE01000005">
    <property type="protein sequence ID" value="KRM16108.1"/>
    <property type="molecule type" value="Genomic_DNA"/>
</dbReference>
<dbReference type="InterPro" id="IPR038461">
    <property type="entry name" value="Schlafen_AlbA_2_dom_sf"/>
</dbReference>
<name>A0A0R1WP57_9LACO</name>
<dbReference type="AlphaFoldDB" id="A0A0R1WP57"/>
<dbReference type="Proteomes" id="UP000050973">
    <property type="component" value="Unassembled WGS sequence"/>
</dbReference>
<dbReference type="Pfam" id="PF04326">
    <property type="entry name" value="SLFN_AlbA_2"/>
    <property type="match status" value="1"/>
</dbReference>
<dbReference type="InterPro" id="IPR007421">
    <property type="entry name" value="Schlafen_AlbA_2_dom"/>
</dbReference>
<dbReference type="Pfam" id="PF13749">
    <property type="entry name" value="HATPase_c_4"/>
    <property type="match status" value="1"/>
</dbReference>
<dbReference type="Gene3D" id="3.30.565.60">
    <property type="match status" value="1"/>
</dbReference>
<comment type="caution">
    <text evidence="2">The sequence shown here is derived from an EMBL/GenBank/DDBJ whole genome shotgun (WGS) entry which is preliminary data.</text>
</comment>
<dbReference type="PANTHER" id="PTHR30595:SF6">
    <property type="entry name" value="SCHLAFEN ALBA-2 DOMAIN-CONTAINING PROTEIN"/>
    <property type="match status" value="1"/>
</dbReference>
<dbReference type="PATRIC" id="fig|1423779.3.peg.1567"/>
<protein>
    <submittedName>
        <fullName evidence="2">Divergent AAA domain protein</fullName>
    </submittedName>
</protein>
<sequence length="496" mass="56930">MEKLPVYEDLHTEFKKSNKQLTHDLWETVSAFANTDGGNIYLGVKEVKHENYSEFFPTGINNPKKQITDFLNNIKNKGKISKHVVHENDISTLNINGKTIVKICVPKASYTERPIYLDGNVKHTYIRENTRDSLASEEDLKAIIRDSEPDDNYDLLDNFTIEDDLKITDIQQYKAKLIDNSGDNNLINQPVKEFLYNIGLIRKDRKDRQLKLTKAALLLFGKFNSITDIYKSFMLDFIVKDSMLDANYVDRVFTSNDKESPDNIFGFWMLVSSKLETLVSNKFTVDGMQRKDSGKKLLKAIREGLANSLAHADYQSKSPIKISFFKDKVEFINPGEMLISPTQFFLPSDSKTRNDLIFQSFIKVGIGEHTGSGGYTISTTTSELELKRPEIDTTPQTTTLVLWKTSEEDILKSIPEMWRETYKVISNKLVVSYSDLKHLYKNHYQGMKIIKAMEEAGLITHQGKNKGRRYLLSNASPKVNKMMSEYIQNLQSRFLN</sequence>
<feature type="domain" description="Schlafen AlbA-2" evidence="1">
    <location>
        <begin position="8"/>
        <end position="132"/>
    </location>
</feature>
<dbReference type="RefSeq" id="WP_056984190.1">
    <property type="nucleotide sequence ID" value="NZ_AZGE01000005.1"/>
</dbReference>
<organism evidence="2 3">
    <name type="scientific">Limosilactobacillus oris DSM 4864</name>
    <dbReference type="NCBI Taxonomy" id="1423779"/>
    <lineage>
        <taxon>Bacteria</taxon>
        <taxon>Bacillati</taxon>
        <taxon>Bacillota</taxon>
        <taxon>Bacilli</taxon>
        <taxon>Lactobacillales</taxon>
        <taxon>Lactobacillaceae</taxon>
        <taxon>Limosilactobacillus</taxon>
    </lineage>
</organism>
<evidence type="ECO:0000313" key="2">
    <source>
        <dbReference type="EMBL" id="KRM16108.1"/>
    </source>
</evidence>
<dbReference type="InterPro" id="IPR038475">
    <property type="entry name" value="RecG_C_sf"/>
</dbReference>
<evidence type="ECO:0000259" key="1">
    <source>
        <dbReference type="Pfam" id="PF04326"/>
    </source>
</evidence>
<dbReference type="PANTHER" id="PTHR30595">
    <property type="entry name" value="GLPR-RELATED TRANSCRIPTIONAL REPRESSOR"/>
    <property type="match status" value="1"/>
</dbReference>
<dbReference type="Gene3D" id="3.30.950.30">
    <property type="entry name" value="Schlafen, AAA domain"/>
    <property type="match status" value="1"/>
</dbReference>